<evidence type="ECO:0000256" key="1">
    <source>
        <dbReference type="SAM" id="Coils"/>
    </source>
</evidence>
<accession>A0A2N5J9R9</accession>
<sequence length="278" mass="32396">MNDKDFRNDDADVNGERVRLLAEIDGIRSRITETIFRTEEVSRQIIPGIKADFWMKIGVWRVRLVKADLAARRAKRRYALARSSVNRGRSIDGQLIEKRLDDELAAWRERVRVESGKLNTWLSWRSSTVTLSASSTKELKRLFRRLARRCHPDLHPGDERRAEYYAMAQHALVSGDLDMMKALDVATADMTDDMGLDRLSAEELRFEIDMLEDRLRSVKHRLEVLTSTEPYTLGDRLSDVEWVTGQVNALRDRIDAHEASRRYYDERYEELMKGVDHD</sequence>
<feature type="coiled-coil region" evidence="1">
    <location>
        <begin position="201"/>
        <end position="228"/>
    </location>
</feature>
<dbReference type="AlphaFoldDB" id="A0A2N5J9R9"/>
<organism evidence="2 3">
    <name type="scientific">Bifidobacterium margollesii</name>
    <dbReference type="NCBI Taxonomy" id="2020964"/>
    <lineage>
        <taxon>Bacteria</taxon>
        <taxon>Bacillati</taxon>
        <taxon>Actinomycetota</taxon>
        <taxon>Actinomycetes</taxon>
        <taxon>Bifidobacteriales</taxon>
        <taxon>Bifidobacteriaceae</taxon>
        <taxon>Bifidobacterium</taxon>
    </lineage>
</organism>
<keyword evidence="1" id="KW-0175">Coiled coil</keyword>
<reference evidence="2 3" key="1">
    <citation type="submission" date="2017-07" db="EMBL/GenBank/DDBJ databases">
        <title>Bifidobacterium novel species.</title>
        <authorList>
            <person name="Lugli G.A."/>
            <person name="Milani C."/>
            <person name="Duranti S."/>
            <person name="Mangifesta M."/>
        </authorList>
    </citation>
    <scope>NUCLEOTIDE SEQUENCE [LARGE SCALE GENOMIC DNA]</scope>
    <source>
        <strain evidence="3">Uis1B</strain>
    </source>
</reference>
<gene>
    <name evidence="2" type="ORF">Uis1B_1200</name>
</gene>
<dbReference type="InterPro" id="IPR036869">
    <property type="entry name" value="J_dom_sf"/>
</dbReference>
<name>A0A2N5J9R9_9BIFI</name>
<evidence type="ECO:0000313" key="3">
    <source>
        <dbReference type="Proteomes" id="UP000235050"/>
    </source>
</evidence>
<dbReference type="InterPro" id="IPR001623">
    <property type="entry name" value="DnaJ_domain"/>
</dbReference>
<dbReference type="SUPFAM" id="SSF46565">
    <property type="entry name" value="Chaperone J-domain"/>
    <property type="match status" value="1"/>
</dbReference>
<dbReference type="EMBL" id="NMWU01000021">
    <property type="protein sequence ID" value="PLS30911.1"/>
    <property type="molecule type" value="Genomic_DNA"/>
</dbReference>
<comment type="caution">
    <text evidence="2">The sequence shown here is derived from an EMBL/GenBank/DDBJ whole genome shotgun (WGS) entry which is preliminary data.</text>
</comment>
<protein>
    <submittedName>
        <fullName evidence="2">DnaJ-like protein</fullName>
    </submittedName>
</protein>
<evidence type="ECO:0000313" key="2">
    <source>
        <dbReference type="EMBL" id="PLS30911.1"/>
    </source>
</evidence>
<dbReference type="Gene3D" id="1.10.287.110">
    <property type="entry name" value="DnaJ domain"/>
    <property type="match status" value="1"/>
</dbReference>
<dbReference type="OrthoDB" id="9800872at2"/>
<proteinExistence type="predicted"/>
<dbReference type="Proteomes" id="UP000235050">
    <property type="component" value="Unassembled WGS sequence"/>
</dbReference>
<keyword evidence="3" id="KW-1185">Reference proteome</keyword>
<dbReference type="CDD" id="cd06257">
    <property type="entry name" value="DnaJ"/>
    <property type="match status" value="1"/>
</dbReference>
<dbReference type="RefSeq" id="WP_101616535.1">
    <property type="nucleotide sequence ID" value="NZ_NMWU01000021.1"/>
</dbReference>